<protein>
    <submittedName>
        <fullName evidence="2">Uncharacterized protein</fullName>
    </submittedName>
</protein>
<proteinExistence type="predicted"/>
<gene>
    <name evidence="2" type="ORF">L3Y34_011382</name>
</gene>
<keyword evidence="1" id="KW-0472">Membrane</keyword>
<name>A0AAE9CUE2_CAEBR</name>
<organism evidence="2 3">
    <name type="scientific">Caenorhabditis briggsae</name>
    <dbReference type="NCBI Taxonomy" id="6238"/>
    <lineage>
        <taxon>Eukaryota</taxon>
        <taxon>Metazoa</taxon>
        <taxon>Ecdysozoa</taxon>
        <taxon>Nematoda</taxon>
        <taxon>Chromadorea</taxon>
        <taxon>Rhabditida</taxon>
        <taxon>Rhabditina</taxon>
        <taxon>Rhabditomorpha</taxon>
        <taxon>Rhabditoidea</taxon>
        <taxon>Rhabditidae</taxon>
        <taxon>Peloderinae</taxon>
        <taxon>Caenorhabditis</taxon>
    </lineage>
</organism>
<sequence length="80" mass="9490">MFIWAPHAFPGLLVKGREGRRLERKRKPRSRVEFYQLGLLNQSYNHFGAVCMGLDYFYFSELFLLLIIFIQWTSVYGPSI</sequence>
<dbReference type="AlphaFoldDB" id="A0AAE9CUE2"/>
<evidence type="ECO:0000256" key="1">
    <source>
        <dbReference type="SAM" id="Phobius"/>
    </source>
</evidence>
<dbReference type="EMBL" id="CP090896">
    <property type="protein sequence ID" value="ULT81434.1"/>
    <property type="molecule type" value="Genomic_DNA"/>
</dbReference>
<keyword evidence="1" id="KW-1133">Transmembrane helix</keyword>
<evidence type="ECO:0000313" key="3">
    <source>
        <dbReference type="Proteomes" id="UP000827892"/>
    </source>
</evidence>
<dbReference type="Proteomes" id="UP000827892">
    <property type="component" value="Chromosome X"/>
</dbReference>
<evidence type="ECO:0000313" key="2">
    <source>
        <dbReference type="EMBL" id="ULT81434.1"/>
    </source>
</evidence>
<reference evidence="2 3" key="1">
    <citation type="submission" date="2022-05" db="EMBL/GenBank/DDBJ databases">
        <title>Chromosome-level reference genomes for two strains of Caenorhabditis briggsae: an improved platform for comparative genomics.</title>
        <authorList>
            <person name="Stevens L."/>
            <person name="Andersen E.C."/>
        </authorList>
    </citation>
    <scope>NUCLEOTIDE SEQUENCE [LARGE SCALE GENOMIC DNA]</scope>
    <source>
        <strain evidence="2">QX1410_ONT</strain>
        <tissue evidence="2">Whole-organism</tissue>
    </source>
</reference>
<feature type="transmembrane region" description="Helical" evidence="1">
    <location>
        <begin position="56"/>
        <end position="77"/>
    </location>
</feature>
<accession>A0AAE9CUE2</accession>
<keyword evidence="1" id="KW-0812">Transmembrane</keyword>